<keyword evidence="1" id="KW-1133">Transmembrane helix</keyword>
<dbReference type="EMBL" id="BLZR01000001">
    <property type="protein sequence ID" value="GFP76984.1"/>
    <property type="molecule type" value="Genomic_DNA"/>
</dbReference>
<evidence type="ECO:0000313" key="4">
    <source>
        <dbReference type="Proteomes" id="UP000580568"/>
    </source>
</evidence>
<feature type="transmembrane region" description="Helical" evidence="1">
    <location>
        <begin position="39"/>
        <end position="59"/>
    </location>
</feature>
<feature type="transmembrane region" description="Helical" evidence="1">
    <location>
        <begin position="177"/>
        <end position="200"/>
    </location>
</feature>
<feature type="transmembrane region" description="Helical" evidence="1">
    <location>
        <begin position="263"/>
        <end position="286"/>
    </location>
</feature>
<feature type="transmembrane region" description="Helical" evidence="1">
    <location>
        <begin position="9"/>
        <end position="27"/>
    </location>
</feature>
<keyword evidence="4" id="KW-1185">Reference proteome</keyword>
<dbReference type="RefSeq" id="WP_183278379.1">
    <property type="nucleotide sequence ID" value="NZ_BLZR01000001.1"/>
</dbReference>
<dbReference type="AlphaFoldDB" id="A0A6V8SIB9"/>
<feature type="transmembrane region" description="Helical" evidence="1">
    <location>
        <begin position="306"/>
        <end position="326"/>
    </location>
</feature>
<feature type="transmembrane region" description="Helical" evidence="1">
    <location>
        <begin position="239"/>
        <end position="256"/>
    </location>
</feature>
<dbReference type="Pfam" id="PF01757">
    <property type="entry name" value="Acyl_transf_3"/>
    <property type="match status" value="1"/>
</dbReference>
<comment type="caution">
    <text evidence="3">The sequence shown here is derived from an EMBL/GenBank/DDBJ whole genome shotgun (WGS) entry which is preliminary data.</text>
</comment>
<evidence type="ECO:0000256" key="1">
    <source>
        <dbReference type="SAM" id="Phobius"/>
    </source>
</evidence>
<protein>
    <recommendedName>
        <fullName evidence="2">Acyltransferase 3 domain-containing protein</fullName>
    </recommendedName>
</protein>
<name>A0A6V8SIB9_9CLOT</name>
<evidence type="ECO:0000313" key="3">
    <source>
        <dbReference type="EMBL" id="GFP76984.1"/>
    </source>
</evidence>
<feature type="domain" description="Acyltransferase 3" evidence="2">
    <location>
        <begin position="5"/>
        <end position="320"/>
    </location>
</feature>
<feature type="transmembrane region" description="Helical" evidence="1">
    <location>
        <begin position="148"/>
        <end position="165"/>
    </location>
</feature>
<organism evidence="3 4">
    <name type="scientific">Clostridium fungisolvens</name>
    <dbReference type="NCBI Taxonomy" id="1604897"/>
    <lineage>
        <taxon>Bacteria</taxon>
        <taxon>Bacillati</taxon>
        <taxon>Bacillota</taxon>
        <taxon>Clostridia</taxon>
        <taxon>Eubacteriales</taxon>
        <taxon>Clostridiaceae</taxon>
        <taxon>Clostridium</taxon>
    </lineage>
</organism>
<dbReference type="GO" id="GO:0016747">
    <property type="term" value="F:acyltransferase activity, transferring groups other than amino-acyl groups"/>
    <property type="evidence" value="ECO:0007669"/>
    <property type="project" value="InterPro"/>
</dbReference>
<proteinExistence type="predicted"/>
<keyword evidence="1" id="KW-0472">Membrane</keyword>
<accession>A0A6V8SIB9</accession>
<evidence type="ECO:0000259" key="2">
    <source>
        <dbReference type="Pfam" id="PF01757"/>
    </source>
</evidence>
<feature type="transmembrane region" description="Helical" evidence="1">
    <location>
        <begin position="122"/>
        <end position="141"/>
    </location>
</feature>
<gene>
    <name evidence="3" type="ORF">bsdtw1_03096</name>
</gene>
<dbReference type="Proteomes" id="UP000580568">
    <property type="component" value="Unassembled WGS sequence"/>
</dbReference>
<keyword evidence="1" id="KW-0812">Transmembrane</keyword>
<dbReference type="InterPro" id="IPR002656">
    <property type="entry name" value="Acyl_transf_3_dom"/>
</dbReference>
<sequence length="337" mass="38822">MERNFSIDIFKGLLVIGMVLVHIMQFFSDPSISPSVEYVINIGNVITFSGFVFCFGYVAEISYLEKDLKSVYKKIIKNSIKTLIAFYVSGSAFQLFVAGSRIEWNTFKEIILLNNMPGWSEFLASFAYFSLVTLILFIPFKKVLNNKILFWIIFFSLFLTCFIPYEKITINQLGVLIGTNKFAAFPVLQYMPFYMLGMYFKKYDIKFNLAFAGGALLLSAYPIYEIIVLKAPPCRFPPSLSWIVAPMFILYLYYLASMMLEKFLLYLKPIIALGQNVLFCLVVSNIFIFTLDSKFKKLMLKPLECIYMEVIFLAIVYYLISVVTRVKKSSDNVIKIS</sequence>
<reference evidence="3 4" key="1">
    <citation type="submission" date="2020-07" db="EMBL/GenBank/DDBJ databases">
        <title>A new beta-1,3-glucan-decomposing anaerobic bacterium isolated from anoxic soil subjected to biological soil disinfestation.</title>
        <authorList>
            <person name="Ueki A."/>
            <person name="Tonouchi A."/>
        </authorList>
    </citation>
    <scope>NUCLEOTIDE SEQUENCE [LARGE SCALE GENOMIC DNA]</scope>
    <source>
        <strain evidence="3 4">TW1</strain>
    </source>
</reference>
<feature type="transmembrane region" description="Helical" evidence="1">
    <location>
        <begin position="207"/>
        <end position="227"/>
    </location>
</feature>
<feature type="transmembrane region" description="Helical" evidence="1">
    <location>
        <begin position="80"/>
        <end position="102"/>
    </location>
</feature>